<evidence type="ECO:0008006" key="4">
    <source>
        <dbReference type="Google" id="ProtNLM"/>
    </source>
</evidence>
<dbReference type="EMBL" id="GFPF01008873">
    <property type="protein sequence ID" value="MAA20019.1"/>
    <property type="molecule type" value="Transcribed_RNA"/>
</dbReference>
<name>A0A224YWB1_9ACAR</name>
<keyword evidence="2" id="KW-0732">Signal</keyword>
<organism evidence="3">
    <name type="scientific">Rhipicephalus zambeziensis</name>
    <dbReference type="NCBI Taxonomy" id="60191"/>
    <lineage>
        <taxon>Eukaryota</taxon>
        <taxon>Metazoa</taxon>
        <taxon>Ecdysozoa</taxon>
        <taxon>Arthropoda</taxon>
        <taxon>Chelicerata</taxon>
        <taxon>Arachnida</taxon>
        <taxon>Acari</taxon>
        <taxon>Parasitiformes</taxon>
        <taxon>Ixodida</taxon>
        <taxon>Ixodoidea</taxon>
        <taxon>Ixodidae</taxon>
        <taxon>Rhipicephalinae</taxon>
        <taxon>Rhipicephalus</taxon>
        <taxon>Rhipicephalus</taxon>
    </lineage>
</organism>
<protein>
    <recommendedName>
        <fullName evidence="4">Secreted protein</fullName>
    </recommendedName>
</protein>
<sequence length="168" mass="18683">MNAAFFIPAVLLIGVTYFSNSIDANNDQQSIAKMSQHLDTELTNDQKSARSELLIESRRGKETRRNGKNKGKKPVRPQGIEVTVVNNHTVTNATYGKRKNKIQYSTYVGNWSSHAQCLMPCNPKDPEPCEKLTEGNCTCLSRKDYPIVGTCAVKGIPLGNNDYNMSNE</sequence>
<reference evidence="3" key="1">
    <citation type="journal article" date="2017" name="Parasit. Vectors">
        <title>Sialotranscriptomics of Rhipicephalus zambeziensis reveals intricate expression profiles of secretory proteins and suggests tight temporal transcriptional regulation during blood-feeding.</title>
        <authorList>
            <person name="de Castro M.H."/>
            <person name="de Klerk D."/>
            <person name="Pienaar R."/>
            <person name="Rees D.J.G."/>
            <person name="Mans B.J."/>
        </authorList>
    </citation>
    <scope>NUCLEOTIDE SEQUENCE</scope>
    <source>
        <tissue evidence="3">Salivary glands</tissue>
    </source>
</reference>
<proteinExistence type="predicted"/>
<feature type="chain" id="PRO_5012262637" description="Secreted protein" evidence="2">
    <location>
        <begin position="25"/>
        <end position="168"/>
    </location>
</feature>
<feature type="signal peptide" evidence="2">
    <location>
        <begin position="1"/>
        <end position="24"/>
    </location>
</feature>
<accession>A0A224YWB1</accession>
<evidence type="ECO:0000313" key="3">
    <source>
        <dbReference type="EMBL" id="MAA20019.1"/>
    </source>
</evidence>
<feature type="region of interest" description="Disordered" evidence="1">
    <location>
        <begin position="57"/>
        <end position="76"/>
    </location>
</feature>
<feature type="compositionally biased region" description="Basic residues" evidence="1">
    <location>
        <begin position="66"/>
        <end position="75"/>
    </location>
</feature>
<evidence type="ECO:0000256" key="2">
    <source>
        <dbReference type="SAM" id="SignalP"/>
    </source>
</evidence>
<dbReference type="AlphaFoldDB" id="A0A224YWB1"/>
<evidence type="ECO:0000256" key="1">
    <source>
        <dbReference type="SAM" id="MobiDB-lite"/>
    </source>
</evidence>